<feature type="transmembrane region" description="Helical" evidence="7">
    <location>
        <begin position="213"/>
        <end position="236"/>
    </location>
</feature>
<accession>A0A1L7NXY6</accession>
<keyword evidence="7" id="KW-0793">Thylakoid</keyword>
<dbReference type="GO" id="GO:0048038">
    <property type="term" value="F:quinone binding"/>
    <property type="evidence" value="ECO:0007669"/>
    <property type="project" value="UniProtKB-KW"/>
</dbReference>
<keyword evidence="3 7" id="KW-1278">Translocase</keyword>
<dbReference type="EC" id="7.1.1.-" evidence="7"/>
<feature type="transmembrane region" description="Helical" evidence="7">
    <location>
        <begin position="6"/>
        <end position="30"/>
    </location>
</feature>
<feature type="transmembrane region" description="Helical" evidence="7">
    <location>
        <begin position="109"/>
        <end position="127"/>
    </location>
</feature>
<keyword evidence="9" id="KW-0150">Chloroplast</keyword>
<organism evidence="9">
    <name type="scientific">Palmophyllum crassum</name>
    <dbReference type="NCBI Taxonomy" id="1615899"/>
    <lineage>
        <taxon>Eukaryota</taxon>
        <taxon>Viridiplantae</taxon>
        <taxon>Prasinodermophyta</taxon>
        <taxon>Palmophyllophyceae</taxon>
        <taxon>Palmophyllales</taxon>
        <taxon>Palmophyllaceae</taxon>
        <taxon>Palmophyllum</taxon>
    </lineage>
</organism>
<evidence type="ECO:0000256" key="1">
    <source>
        <dbReference type="ARBA" id="ARBA00004141"/>
    </source>
</evidence>
<comment type="function">
    <text evidence="7">NDH shuttles electrons from NAD(P)H:plastoquinone, via FMN and iron-sulfur (Fe-S) centers, to quinones in the photosynthetic chain and possibly in a chloroplast respiratory chain. The immediate electron acceptor for the enzyme in this species is believed to be plastoquinone. Couples the redox reaction to proton translocation, and thus conserves the redox energy in a proton gradient.</text>
</comment>
<dbReference type="EMBL" id="AP017927">
    <property type="protein sequence ID" value="BAW34776.1"/>
    <property type="molecule type" value="Genomic_DNA"/>
</dbReference>
<feature type="transmembrane region" description="Helical" evidence="7">
    <location>
        <begin position="82"/>
        <end position="102"/>
    </location>
</feature>
<evidence type="ECO:0000256" key="7">
    <source>
        <dbReference type="HAMAP-Rule" id="MF_00445"/>
    </source>
</evidence>
<evidence type="ECO:0000256" key="6">
    <source>
        <dbReference type="ARBA" id="ARBA00023136"/>
    </source>
</evidence>
<dbReference type="AlphaFoldDB" id="A0A1L7NXY6"/>
<keyword evidence="7" id="KW-0813">Transport</keyword>
<gene>
    <name evidence="7 9" type="primary">ndhB</name>
</gene>
<dbReference type="GeneID" id="30862156"/>
<comment type="catalytic activity">
    <reaction evidence="7">
        <text>a plastoquinone + NADH + (n+1) H(+)(in) = a plastoquinol + NAD(+) + n H(+)(out)</text>
        <dbReference type="Rhea" id="RHEA:42608"/>
        <dbReference type="Rhea" id="RHEA-COMP:9561"/>
        <dbReference type="Rhea" id="RHEA-COMP:9562"/>
        <dbReference type="ChEBI" id="CHEBI:15378"/>
        <dbReference type="ChEBI" id="CHEBI:17757"/>
        <dbReference type="ChEBI" id="CHEBI:57540"/>
        <dbReference type="ChEBI" id="CHEBI:57945"/>
        <dbReference type="ChEBI" id="CHEBI:62192"/>
    </reaction>
</comment>
<feature type="transmembrane region" description="Helical" evidence="7">
    <location>
        <begin position="329"/>
        <end position="353"/>
    </location>
</feature>
<evidence type="ECO:0000313" key="9">
    <source>
        <dbReference type="EMBL" id="BAW34776.1"/>
    </source>
</evidence>
<dbReference type="InterPro" id="IPR010096">
    <property type="entry name" value="NADH-Q_OxRdtase_suN/2"/>
</dbReference>
<comment type="similarity">
    <text evidence="7">Belongs to the complex I subunit 2 family.</text>
</comment>
<feature type="domain" description="NADH:quinone oxidoreductase/Mrp antiporter transmembrane" evidence="8">
    <location>
        <begin position="130"/>
        <end position="423"/>
    </location>
</feature>
<evidence type="ECO:0000256" key="5">
    <source>
        <dbReference type="ARBA" id="ARBA00023027"/>
    </source>
</evidence>
<comment type="subcellular location">
    <subcellularLocation>
        <location evidence="1">Membrane</location>
        <topology evidence="1">Multi-pass membrane protein</topology>
    </subcellularLocation>
    <subcellularLocation>
        <location evidence="7">Plastid</location>
        <location evidence="7">Chloroplast thylakoid membrane</location>
        <topology evidence="7">Multi-pass membrane protein</topology>
    </subcellularLocation>
</comment>
<dbReference type="GO" id="GO:0042773">
    <property type="term" value="P:ATP synthesis coupled electron transport"/>
    <property type="evidence" value="ECO:0007669"/>
    <property type="project" value="InterPro"/>
</dbReference>
<dbReference type="GO" id="GO:0019684">
    <property type="term" value="P:photosynthesis, light reaction"/>
    <property type="evidence" value="ECO:0007669"/>
    <property type="project" value="UniProtKB-UniRule"/>
</dbReference>
<feature type="transmembrane region" description="Helical" evidence="7">
    <location>
        <begin position="37"/>
        <end position="62"/>
    </location>
</feature>
<keyword evidence="9" id="KW-0934">Plastid</keyword>
<dbReference type="PRINTS" id="PR01434">
    <property type="entry name" value="NADHDHGNASE5"/>
</dbReference>
<protein>
    <recommendedName>
        <fullName evidence="7">NAD(P)H-quinone oxidoreductase subunit 2, chloroplastic</fullName>
        <ecNumber evidence="7">7.1.1.-</ecNumber>
    </recommendedName>
    <alternativeName>
        <fullName evidence="7">NAD(P)H dehydrogenase, subunit 2</fullName>
    </alternativeName>
    <alternativeName>
        <fullName evidence="7">NADH-plastoquinone oxidoreductase subunit 2</fullName>
    </alternativeName>
</protein>
<keyword evidence="6 7" id="KW-0472">Membrane</keyword>
<feature type="transmembrane region" description="Helical" evidence="7">
    <location>
        <begin position="374"/>
        <end position="396"/>
    </location>
</feature>
<proteinExistence type="inferred from homology"/>
<dbReference type="RefSeq" id="YP_009340829.1">
    <property type="nucleotide sequence ID" value="NC_033387.1"/>
</dbReference>
<sequence length="492" mass="55582">MISVEINWFYLIPEGLILLNIILLCFFEFFLNHIQKYYITILCCSFLIISLIVLILNWVHFVSETGSAFSFFESFETDSLTILFRILIVLSTLFSILFSFNYIENSTKLIIEFNIFILTATLGGMLLSGANNLILIFISFETLSLSSYLLTAYTKLDNRSNEAALKYFSLGALSSCIVLYSFSLIYGFSNGNLELNIIHQNILTWPPEKVSNLIISFLFLIVGIGFKLAAAPFHQWAPDVYEGSPTPAVAFLSIGSKSAIICFTIRILSLVFFKLDYQKIFELLAILSLIIGSFSALNQQSFKRLLAYSSISQIGFLLIGFTIATKIGYISLIFYLIVYFFTNFGVFACLILYSLKTGKDTIQDYKSLMNKNPLFSFCLICCLLSLAGFPPFSGFFSKLSIFILGWQSGHYILIFIALLTSLVSIFYYLRIVKIMILPSSNQFRVTLLSYSNIFSFGLSLFVCLFGAIFIGFFGNSVFNLIEQTLNSTPYII</sequence>
<keyword evidence="5 7" id="KW-0520">NAD</keyword>
<dbReference type="HAMAP" id="MF_00445">
    <property type="entry name" value="NDH1_NuoN_1"/>
    <property type="match status" value="1"/>
</dbReference>
<dbReference type="GO" id="GO:0009535">
    <property type="term" value="C:chloroplast thylakoid membrane"/>
    <property type="evidence" value="ECO:0007669"/>
    <property type="project" value="UniProtKB-SubCell"/>
</dbReference>
<evidence type="ECO:0000259" key="8">
    <source>
        <dbReference type="Pfam" id="PF00361"/>
    </source>
</evidence>
<reference evidence="9" key="1">
    <citation type="submission" date="2016-12" db="EMBL/GenBank/DDBJ databases">
        <title>Plant chloroplast DNA.</title>
        <authorList>
            <person name="Ihara K."/>
            <person name="Takabayashi A."/>
        </authorList>
    </citation>
    <scope>NUCLEOTIDE SEQUENCE</scope>
</reference>
<feature type="transmembrane region" description="Helical" evidence="7">
    <location>
        <begin position="165"/>
        <end position="186"/>
    </location>
</feature>
<comment type="catalytic activity">
    <reaction evidence="7">
        <text>a plastoquinone + NADPH + (n+1) H(+)(in) = a plastoquinol + NADP(+) + n H(+)(out)</text>
        <dbReference type="Rhea" id="RHEA:42612"/>
        <dbReference type="Rhea" id="RHEA-COMP:9561"/>
        <dbReference type="Rhea" id="RHEA-COMP:9562"/>
        <dbReference type="ChEBI" id="CHEBI:15378"/>
        <dbReference type="ChEBI" id="CHEBI:17757"/>
        <dbReference type="ChEBI" id="CHEBI:57783"/>
        <dbReference type="ChEBI" id="CHEBI:58349"/>
        <dbReference type="ChEBI" id="CHEBI:62192"/>
    </reaction>
</comment>
<feature type="transmembrane region" description="Helical" evidence="7">
    <location>
        <begin position="305"/>
        <end position="323"/>
    </location>
</feature>
<evidence type="ECO:0000256" key="3">
    <source>
        <dbReference type="ARBA" id="ARBA00022967"/>
    </source>
</evidence>
<evidence type="ECO:0000256" key="2">
    <source>
        <dbReference type="ARBA" id="ARBA00022692"/>
    </source>
</evidence>
<keyword evidence="2 7" id="KW-0812">Transmembrane</keyword>
<dbReference type="Pfam" id="PF00361">
    <property type="entry name" value="Proton_antipo_M"/>
    <property type="match status" value="1"/>
</dbReference>
<dbReference type="GO" id="GO:0008137">
    <property type="term" value="F:NADH dehydrogenase (ubiquinone) activity"/>
    <property type="evidence" value="ECO:0007669"/>
    <property type="project" value="InterPro"/>
</dbReference>
<geneLocation type="chloroplast" evidence="9"/>
<dbReference type="GO" id="GO:0016655">
    <property type="term" value="F:oxidoreductase activity, acting on NAD(P)H, quinone or similar compound as acceptor"/>
    <property type="evidence" value="ECO:0007669"/>
    <property type="project" value="UniProtKB-UniRule"/>
</dbReference>
<feature type="transmembrane region" description="Helical" evidence="7">
    <location>
        <begin position="248"/>
        <end position="268"/>
    </location>
</feature>
<evidence type="ECO:0000256" key="4">
    <source>
        <dbReference type="ARBA" id="ARBA00022989"/>
    </source>
</evidence>
<keyword evidence="7" id="KW-0618">Plastoquinone</keyword>
<keyword evidence="4 7" id="KW-1133">Transmembrane helix</keyword>
<dbReference type="PANTHER" id="PTHR22773">
    <property type="entry name" value="NADH DEHYDROGENASE"/>
    <property type="match status" value="1"/>
</dbReference>
<keyword evidence="7" id="KW-0874">Quinone</keyword>
<dbReference type="NCBIfam" id="TIGR01770">
    <property type="entry name" value="NDH_I_N"/>
    <property type="match status" value="1"/>
</dbReference>
<dbReference type="InterPro" id="IPR001750">
    <property type="entry name" value="ND/Mrp_TM"/>
</dbReference>
<feature type="transmembrane region" description="Helical" evidence="7">
    <location>
        <begin position="408"/>
        <end position="429"/>
    </location>
</feature>
<name>A0A1L7NXY6_9VIRI</name>
<comment type="subunit">
    <text evidence="7">NDH is composed of at least 16 different subunits, 5 of which are encoded in the nucleus.</text>
</comment>
<feature type="transmembrane region" description="Helical" evidence="7">
    <location>
        <begin position="450"/>
        <end position="473"/>
    </location>
</feature>
<keyword evidence="7" id="KW-0521">NADP</keyword>